<organism evidence="1 2">
    <name type="scientific">Pseudothermotoga thermarum DSM 5069</name>
    <dbReference type="NCBI Taxonomy" id="688269"/>
    <lineage>
        <taxon>Bacteria</taxon>
        <taxon>Thermotogati</taxon>
        <taxon>Thermotogota</taxon>
        <taxon>Thermotogae</taxon>
        <taxon>Thermotogales</taxon>
        <taxon>Thermotogaceae</taxon>
        <taxon>Pseudothermotoga</taxon>
    </lineage>
</organism>
<dbReference type="Pfam" id="PF08905">
    <property type="entry name" value="DUF1850"/>
    <property type="match status" value="1"/>
</dbReference>
<dbReference type="AlphaFoldDB" id="F7YV32"/>
<name>F7YV32_9THEM</name>
<evidence type="ECO:0008006" key="3">
    <source>
        <dbReference type="Google" id="ProtNLM"/>
    </source>
</evidence>
<evidence type="ECO:0000313" key="2">
    <source>
        <dbReference type="Proteomes" id="UP000006804"/>
    </source>
</evidence>
<accession>F7YV32</accession>
<dbReference type="eggNOG" id="COG4729">
    <property type="taxonomic scope" value="Bacteria"/>
</dbReference>
<dbReference type="RefSeq" id="WP_013931546.1">
    <property type="nucleotide sequence ID" value="NC_015707.1"/>
</dbReference>
<dbReference type="KEGG" id="tta:Theth_0222"/>
<dbReference type="STRING" id="688269.Theth_0222"/>
<proteinExistence type="predicted"/>
<reference evidence="1 2" key="1">
    <citation type="submission" date="2010-11" db="EMBL/GenBank/DDBJ databases">
        <title>The complete genome of Thermotoga thermarum DSM 5069.</title>
        <authorList>
            <consortium name="US DOE Joint Genome Institute (JGI-PGF)"/>
            <person name="Lucas S."/>
            <person name="Copeland A."/>
            <person name="Lapidus A."/>
            <person name="Bruce D."/>
            <person name="Goodwin L."/>
            <person name="Pitluck S."/>
            <person name="Kyrpides N."/>
            <person name="Mavromatis K."/>
            <person name="Ivanova N."/>
            <person name="Zeytun A."/>
            <person name="Brettin T."/>
            <person name="Detter J.C."/>
            <person name="Tapia R."/>
            <person name="Han C."/>
            <person name="Land M."/>
            <person name="Hauser L."/>
            <person name="Markowitz V."/>
            <person name="Cheng J.-F."/>
            <person name="Hugenholtz P."/>
            <person name="Woyke T."/>
            <person name="Wu D."/>
            <person name="Spring S."/>
            <person name="Schroeder M."/>
            <person name="Brambilla E."/>
            <person name="Klenk H.-P."/>
            <person name="Eisen J.A."/>
        </authorList>
    </citation>
    <scope>NUCLEOTIDE SEQUENCE [LARGE SCALE GENOMIC DNA]</scope>
    <source>
        <strain evidence="1 2">DSM 5069</strain>
    </source>
</reference>
<protein>
    <recommendedName>
        <fullName evidence="3">DUF1850 domain-containing protein</fullName>
    </recommendedName>
</protein>
<evidence type="ECO:0000313" key="1">
    <source>
        <dbReference type="EMBL" id="AEH50323.1"/>
    </source>
</evidence>
<dbReference type="EMBL" id="CP002351">
    <property type="protein sequence ID" value="AEH50323.1"/>
    <property type="molecule type" value="Genomic_DNA"/>
</dbReference>
<dbReference type="InterPro" id="IPR015001">
    <property type="entry name" value="DUF1850"/>
</dbReference>
<keyword evidence="2" id="KW-1185">Reference proteome</keyword>
<gene>
    <name evidence="1" type="ORF">Theth_0222</name>
</gene>
<sequence length="157" mass="18055" precursor="true">MWLFIKAVLIVISFLPTDAQVVPILQILKGQRVVWAKAIFDGKFTMTYVHSVEKTPVYEFYKIDRDGYLHLYEARYSSYGAGLPSEPEEGFRIENNQLVLKITRKFEKIPLRVSHLDGHGILFKDGVIMFKDIAKENELIILRAVVLKIPKCLSKGE</sequence>
<dbReference type="Proteomes" id="UP000006804">
    <property type="component" value="Chromosome"/>
</dbReference>
<dbReference type="HOGENOM" id="CLU_1676388_0_0_0"/>
<dbReference type="OrthoDB" id="47726at2"/>
<dbReference type="PATRIC" id="fig|688269.3.peg.227"/>